<dbReference type="RefSeq" id="WP_073581450.1">
    <property type="nucleotide sequence ID" value="NZ_AP024897.1"/>
</dbReference>
<dbReference type="EMBL" id="FRFG01000019">
    <property type="protein sequence ID" value="SHO55948.1"/>
    <property type="molecule type" value="Genomic_DNA"/>
</dbReference>
<evidence type="ECO:0000313" key="2">
    <source>
        <dbReference type="EMBL" id="SHO55948.1"/>
    </source>
</evidence>
<evidence type="ECO:0000256" key="1">
    <source>
        <dbReference type="ARBA" id="ARBA00022729"/>
    </source>
</evidence>
<dbReference type="PANTHER" id="PTHR30006:SF2">
    <property type="entry name" value="ABC TRANSPORTER SUBSTRATE-BINDING PROTEIN"/>
    <property type="match status" value="1"/>
</dbReference>
<keyword evidence="1" id="KW-0732">Signal</keyword>
<name>A0A1M7YTN7_9VIBR</name>
<dbReference type="AlphaFoldDB" id="A0A1M7YTN7"/>
<proteinExistence type="predicted"/>
<gene>
    <name evidence="2" type="ORF">VQ7734_01709</name>
</gene>
<evidence type="ECO:0008006" key="4">
    <source>
        <dbReference type="Google" id="ProtNLM"/>
    </source>
</evidence>
<protein>
    <recommendedName>
        <fullName evidence="4">Bacterial extracellular solute-binding protein</fullName>
    </recommendedName>
</protein>
<dbReference type="STRING" id="1117707.VQ7734_01709"/>
<accession>A0A1M7YTN7</accession>
<organism evidence="2 3">
    <name type="scientific">Vibrio quintilis</name>
    <dbReference type="NCBI Taxonomy" id="1117707"/>
    <lineage>
        <taxon>Bacteria</taxon>
        <taxon>Pseudomonadati</taxon>
        <taxon>Pseudomonadota</taxon>
        <taxon>Gammaproteobacteria</taxon>
        <taxon>Vibrionales</taxon>
        <taxon>Vibrionaceae</taxon>
        <taxon>Vibrio</taxon>
    </lineage>
</organism>
<dbReference type="InterPro" id="IPR006311">
    <property type="entry name" value="TAT_signal"/>
</dbReference>
<dbReference type="OrthoDB" id="305758at2"/>
<dbReference type="Gene3D" id="3.40.190.10">
    <property type="entry name" value="Periplasmic binding protein-like II"/>
    <property type="match status" value="2"/>
</dbReference>
<dbReference type="Proteomes" id="UP000184600">
    <property type="component" value="Unassembled WGS sequence"/>
</dbReference>
<keyword evidence="3" id="KW-1185">Reference proteome</keyword>
<dbReference type="PROSITE" id="PS51318">
    <property type="entry name" value="TAT"/>
    <property type="match status" value="1"/>
</dbReference>
<reference evidence="3" key="1">
    <citation type="submission" date="2016-12" db="EMBL/GenBank/DDBJ databases">
        <authorList>
            <person name="Rodrigo-Torres L."/>
            <person name="Arahal R.D."/>
            <person name="Lucena T."/>
        </authorList>
    </citation>
    <scope>NUCLEOTIDE SEQUENCE [LARGE SCALE GENOMIC DNA]</scope>
</reference>
<dbReference type="SUPFAM" id="SSF53850">
    <property type="entry name" value="Periplasmic binding protein-like II"/>
    <property type="match status" value="1"/>
</dbReference>
<dbReference type="Pfam" id="PF13343">
    <property type="entry name" value="SBP_bac_6"/>
    <property type="match status" value="1"/>
</dbReference>
<sequence length="379" mass="42484">MSKNKQDFQLSRRSFLASSIGASVALSTSKVFGYNKYLSAKSSEQETRTLDEIYQAALAEGGNLTIYAGGDYDGQQDFVRSAFKKRFPDINLKIVVDYSKYHNVRFDNQYATDEVIPDVLQLQLLEEFERWKYLDRLHCYKPVGFDKVYPTLKDCDGAWTAAMIIAFSFVVDQDALGSSAPTTPEALASGAWAGNIASSYPNDDDAVTYLYKCYTEAYGREWLAAMAEQNISFKRGSHTPGVAIREKEKLIGIGTSGSPVTSSGSNLKWVLPESAPFMAWGQRAAIVKNAKNMEAAKLYLNWLISEEFQSERTWSVRTDIQPANGLAPIWDYPNANFEGFPAFMRDREEVELWRQTFSLYFGEVKGDPTPGWLGLYPGA</sequence>
<evidence type="ECO:0000313" key="3">
    <source>
        <dbReference type="Proteomes" id="UP000184600"/>
    </source>
</evidence>
<dbReference type="PANTHER" id="PTHR30006">
    <property type="entry name" value="THIAMINE-BINDING PERIPLASMIC PROTEIN-RELATED"/>
    <property type="match status" value="1"/>
</dbReference>